<evidence type="ECO:0000313" key="2">
    <source>
        <dbReference type="EMBL" id="KAJ1998750.1"/>
    </source>
</evidence>
<dbReference type="EMBL" id="JANBQF010000872">
    <property type="protein sequence ID" value="KAJ1998750.1"/>
    <property type="molecule type" value="Genomic_DNA"/>
</dbReference>
<feature type="region of interest" description="Disordered" evidence="1">
    <location>
        <begin position="1"/>
        <end position="62"/>
    </location>
</feature>
<protein>
    <submittedName>
        <fullName evidence="2">Uncharacterized protein</fullName>
    </submittedName>
</protein>
<dbReference type="AlphaFoldDB" id="A0A9W8BD42"/>
<feature type="region of interest" description="Disordered" evidence="1">
    <location>
        <begin position="78"/>
        <end position="99"/>
    </location>
</feature>
<sequence length="193" mass="21570">MESAESLAWLDEPLVPDGHGGGESKHRRVLDKQPKPTPRILGRYGRAKRVPRPPSSVSDLNDADSEFEHAVVLRRPTRPITSQSRQALRNQHTPQHDDSEVEYEAAPAIGGFLNSKSPATQRIVLTTIFRGWLSIAVATRARRNELLRKWTEAMHYSNRSLLLKTLKTWRSAAETASLDAGGSYEKAQLKLAN</sequence>
<comment type="caution">
    <text evidence="2">The sequence shown here is derived from an EMBL/GenBank/DDBJ whole genome shotgun (WGS) entry which is preliminary data.</text>
</comment>
<reference evidence="2" key="1">
    <citation type="submission" date="2022-07" db="EMBL/GenBank/DDBJ databases">
        <title>Phylogenomic reconstructions and comparative analyses of Kickxellomycotina fungi.</title>
        <authorList>
            <person name="Reynolds N.K."/>
            <person name="Stajich J.E."/>
            <person name="Barry K."/>
            <person name="Grigoriev I.V."/>
            <person name="Crous P."/>
            <person name="Smith M.E."/>
        </authorList>
    </citation>
    <scope>NUCLEOTIDE SEQUENCE</scope>
    <source>
        <strain evidence="2">IMI 214461</strain>
    </source>
</reference>
<proteinExistence type="predicted"/>
<gene>
    <name evidence="2" type="ORF">H4R26_005339</name>
</gene>
<dbReference type="OrthoDB" id="5579147at2759"/>
<evidence type="ECO:0000313" key="3">
    <source>
        <dbReference type="Proteomes" id="UP001150907"/>
    </source>
</evidence>
<evidence type="ECO:0000256" key="1">
    <source>
        <dbReference type="SAM" id="MobiDB-lite"/>
    </source>
</evidence>
<dbReference type="Proteomes" id="UP001150907">
    <property type="component" value="Unassembled WGS sequence"/>
</dbReference>
<accession>A0A9W8BD42</accession>
<keyword evidence="3" id="KW-1185">Reference proteome</keyword>
<feature type="compositionally biased region" description="Basic and acidic residues" evidence="1">
    <location>
        <begin position="20"/>
        <end position="34"/>
    </location>
</feature>
<feature type="non-terminal residue" evidence="2">
    <location>
        <position position="193"/>
    </location>
</feature>
<feature type="compositionally biased region" description="Polar residues" evidence="1">
    <location>
        <begin position="79"/>
        <end position="93"/>
    </location>
</feature>
<organism evidence="2 3">
    <name type="scientific">Coemansia thaxteri</name>
    <dbReference type="NCBI Taxonomy" id="2663907"/>
    <lineage>
        <taxon>Eukaryota</taxon>
        <taxon>Fungi</taxon>
        <taxon>Fungi incertae sedis</taxon>
        <taxon>Zoopagomycota</taxon>
        <taxon>Kickxellomycotina</taxon>
        <taxon>Kickxellomycetes</taxon>
        <taxon>Kickxellales</taxon>
        <taxon>Kickxellaceae</taxon>
        <taxon>Coemansia</taxon>
    </lineage>
</organism>
<name>A0A9W8BD42_9FUNG</name>